<dbReference type="EMBL" id="JARYMX010000005">
    <property type="protein sequence ID" value="KAJ9548766.1"/>
    <property type="molecule type" value="Genomic_DNA"/>
</dbReference>
<evidence type="ECO:0000313" key="2">
    <source>
        <dbReference type="EMBL" id="KAJ9548766.1"/>
    </source>
</evidence>
<keyword evidence="3" id="KW-1185">Reference proteome</keyword>
<dbReference type="PANTHER" id="PTHR31170">
    <property type="entry name" value="BNAC04G53230D PROTEIN"/>
    <property type="match status" value="1"/>
</dbReference>
<comment type="caution">
    <text evidence="2">The sequence shown here is derived from an EMBL/GenBank/DDBJ whole genome shotgun (WGS) entry which is preliminary data.</text>
</comment>
<dbReference type="PANTHER" id="PTHR31170:SF25">
    <property type="entry name" value="BNAA09G04570D PROTEIN"/>
    <property type="match status" value="1"/>
</dbReference>
<proteinExistence type="predicted"/>
<reference evidence="2" key="1">
    <citation type="submission" date="2023-03" db="EMBL/GenBank/DDBJ databases">
        <title>Chromosome-scale reference genome and RAD-based genetic map of yellow starthistle (Centaurea solstitialis) reveal putative structural variation and QTLs associated with invader traits.</title>
        <authorList>
            <person name="Reatini B."/>
            <person name="Cang F.A."/>
            <person name="Jiang Q."/>
            <person name="Mckibben M.T.W."/>
            <person name="Barker M.S."/>
            <person name="Rieseberg L.H."/>
            <person name="Dlugosch K.M."/>
        </authorList>
    </citation>
    <scope>NUCLEOTIDE SEQUENCE</scope>
    <source>
        <strain evidence="2">CAN-66</strain>
        <tissue evidence="2">Leaf</tissue>
    </source>
</reference>
<feature type="transmembrane region" description="Helical" evidence="1">
    <location>
        <begin position="403"/>
        <end position="426"/>
    </location>
</feature>
<protein>
    <submittedName>
        <fullName evidence="2">Uncharacterized protein</fullName>
    </submittedName>
</protein>
<keyword evidence="1" id="KW-0812">Transmembrane</keyword>
<evidence type="ECO:0000256" key="1">
    <source>
        <dbReference type="SAM" id="Phobius"/>
    </source>
</evidence>
<evidence type="ECO:0000313" key="3">
    <source>
        <dbReference type="Proteomes" id="UP001172457"/>
    </source>
</evidence>
<dbReference type="AlphaFoldDB" id="A0AA38WHN2"/>
<name>A0AA38WHN2_9ASTR</name>
<dbReference type="Proteomes" id="UP001172457">
    <property type="component" value="Chromosome 5"/>
</dbReference>
<gene>
    <name evidence="2" type="ORF">OSB04_021309</name>
</gene>
<dbReference type="Pfam" id="PF03140">
    <property type="entry name" value="DUF247"/>
    <property type="match status" value="1"/>
</dbReference>
<organism evidence="2 3">
    <name type="scientific">Centaurea solstitialis</name>
    <name type="common">yellow star-thistle</name>
    <dbReference type="NCBI Taxonomy" id="347529"/>
    <lineage>
        <taxon>Eukaryota</taxon>
        <taxon>Viridiplantae</taxon>
        <taxon>Streptophyta</taxon>
        <taxon>Embryophyta</taxon>
        <taxon>Tracheophyta</taxon>
        <taxon>Spermatophyta</taxon>
        <taxon>Magnoliopsida</taxon>
        <taxon>eudicotyledons</taxon>
        <taxon>Gunneridae</taxon>
        <taxon>Pentapetalae</taxon>
        <taxon>asterids</taxon>
        <taxon>campanulids</taxon>
        <taxon>Asterales</taxon>
        <taxon>Asteraceae</taxon>
        <taxon>Carduoideae</taxon>
        <taxon>Cardueae</taxon>
        <taxon>Centaureinae</taxon>
        <taxon>Centaurea</taxon>
    </lineage>
</organism>
<keyword evidence="1" id="KW-0472">Membrane</keyword>
<keyword evidence="1" id="KW-1133">Transmembrane helix</keyword>
<sequence>MASVDVRDTVEILLDCNEKGEKLSRKFPASIYMVPSILRDLSPSSFEPRVVSIGPLHREDKILKDFDEQKTLYLFRLLNRLVPSGSSPRQTLNKCLHRVETLITEIRNCYVGMNPYSDAELAKMMVMDACFILEFLFPSEESENLIRGNITLTSSIYQDLVLLENQIPFVVLQEIFDCTLSTLFKVILTSAVLEKLKFLLPFSVIRYDGFDTKPNHILGLLQKSFHQSSHPTNVLTPQEFRKPSAVELDMAGVKFKGNEYGNEQIAIEHMSCWFPCFCRFWGHPTLTMPVMRIYDNTEQFLRNAIAYEQCTPDVPNCLTSYACALDFLVDDTKDVIKLVESKVIINNLGSNEDAANMLNSIAKQVVLTQFYYIKQWEQLDTYMNAYWPKRIAQLRRTYFSSPWSFIALIAGIVLFALTIVQTIFTIKAAYK</sequence>
<accession>A0AA38WHN2</accession>
<dbReference type="InterPro" id="IPR004158">
    <property type="entry name" value="DUF247_pln"/>
</dbReference>